<gene>
    <name evidence="3" type="ORF">AVL62_13215</name>
</gene>
<dbReference type="EMBL" id="LQBL01000005">
    <property type="protein sequence ID" value="KUG57387.1"/>
    <property type="molecule type" value="Genomic_DNA"/>
</dbReference>
<organism evidence="3 4">
    <name type="scientific">Serinicoccus chungangensis</name>
    <dbReference type="NCBI Taxonomy" id="767452"/>
    <lineage>
        <taxon>Bacteria</taxon>
        <taxon>Bacillati</taxon>
        <taxon>Actinomycetota</taxon>
        <taxon>Actinomycetes</taxon>
        <taxon>Micrococcales</taxon>
        <taxon>Ornithinimicrobiaceae</taxon>
        <taxon>Serinicoccus</taxon>
    </lineage>
</organism>
<protein>
    <recommendedName>
        <fullName evidence="2">N-acetyltransferase domain-containing protein</fullName>
    </recommendedName>
</protein>
<dbReference type="Gene3D" id="3.40.630.30">
    <property type="match status" value="1"/>
</dbReference>
<dbReference type="PANTHER" id="PTHR13947:SF37">
    <property type="entry name" value="LD18367P"/>
    <property type="match status" value="1"/>
</dbReference>
<dbReference type="Pfam" id="PF00583">
    <property type="entry name" value="Acetyltransf_1"/>
    <property type="match status" value="1"/>
</dbReference>
<keyword evidence="1" id="KW-0808">Transferase</keyword>
<dbReference type="CDD" id="cd04301">
    <property type="entry name" value="NAT_SF"/>
    <property type="match status" value="1"/>
</dbReference>
<sequence length="184" mass="20609">MEGREEPARLRFRQAGPADTAAAQAAYRQVIDHLATTVDFPHWHTENRPTRTEVTGWVDAGELYLALDERERSIAGVVALNHEAPDAYRQAAWDVEAPPEQVLVVHALAVCPDFLRQGVARFLVDATLEVAREKGCRAVRLDTYVENTAARGLYARCGFTDLGVHTLHYEGTDLSQFHLFERVL</sequence>
<dbReference type="AlphaFoldDB" id="A0A0W8IBR4"/>
<feature type="domain" description="N-acetyltransferase" evidence="2">
    <location>
        <begin position="10"/>
        <end position="184"/>
    </location>
</feature>
<evidence type="ECO:0000259" key="2">
    <source>
        <dbReference type="PROSITE" id="PS51186"/>
    </source>
</evidence>
<evidence type="ECO:0000256" key="1">
    <source>
        <dbReference type="ARBA" id="ARBA00022679"/>
    </source>
</evidence>
<dbReference type="InterPro" id="IPR000182">
    <property type="entry name" value="GNAT_dom"/>
</dbReference>
<dbReference type="PROSITE" id="PS51186">
    <property type="entry name" value="GNAT"/>
    <property type="match status" value="1"/>
</dbReference>
<proteinExistence type="predicted"/>
<dbReference type="InterPro" id="IPR050769">
    <property type="entry name" value="NAT_camello-type"/>
</dbReference>
<dbReference type="GO" id="GO:0008080">
    <property type="term" value="F:N-acetyltransferase activity"/>
    <property type="evidence" value="ECO:0007669"/>
    <property type="project" value="InterPro"/>
</dbReference>
<dbReference type="SUPFAM" id="SSF55729">
    <property type="entry name" value="Acyl-CoA N-acyltransferases (Nat)"/>
    <property type="match status" value="1"/>
</dbReference>
<keyword evidence="4" id="KW-1185">Reference proteome</keyword>
<dbReference type="InterPro" id="IPR016181">
    <property type="entry name" value="Acyl_CoA_acyltransferase"/>
</dbReference>
<dbReference type="PANTHER" id="PTHR13947">
    <property type="entry name" value="GNAT FAMILY N-ACETYLTRANSFERASE"/>
    <property type="match status" value="1"/>
</dbReference>
<dbReference type="OrthoDB" id="529907at2"/>
<evidence type="ECO:0000313" key="4">
    <source>
        <dbReference type="Proteomes" id="UP000054837"/>
    </source>
</evidence>
<accession>A0A0W8IBR4</accession>
<dbReference type="Proteomes" id="UP000054837">
    <property type="component" value="Unassembled WGS sequence"/>
</dbReference>
<comment type="caution">
    <text evidence="3">The sequence shown here is derived from an EMBL/GenBank/DDBJ whole genome shotgun (WGS) entry which is preliminary data.</text>
</comment>
<dbReference type="STRING" id="767452.AVL62_13215"/>
<evidence type="ECO:0000313" key="3">
    <source>
        <dbReference type="EMBL" id="KUG57387.1"/>
    </source>
</evidence>
<name>A0A0W8IBR4_9MICO</name>
<reference evidence="3 4" key="1">
    <citation type="submission" date="2015-12" db="EMBL/GenBank/DDBJ databases">
        <title>Serinicoccus chungangenesis strain CD08_5 genome sequencing and assembly.</title>
        <authorList>
            <person name="Chander A.M."/>
            <person name="Kaur G."/>
            <person name="Nair G.R."/>
            <person name="Dhawan D.K."/>
            <person name="Kochhar R.K."/>
            <person name="Mayilraj S."/>
            <person name="Bhadada S.K."/>
        </authorList>
    </citation>
    <scope>NUCLEOTIDE SEQUENCE [LARGE SCALE GENOMIC DNA]</scope>
    <source>
        <strain evidence="3 4">CD08_5</strain>
    </source>
</reference>
<dbReference type="RefSeq" id="WP_058890222.1">
    <property type="nucleotide sequence ID" value="NZ_LQBL01000005.1"/>
</dbReference>